<accession>A0A9D4UPA1</accession>
<organism evidence="2 3">
    <name type="scientific">Adiantum capillus-veneris</name>
    <name type="common">Maidenhair fern</name>
    <dbReference type="NCBI Taxonomy" id="13818"/>
    <lineage>
        <taxon>Eukaryota</taxon>
        <taxon>Viridiplantae</taxon>
        <taxon>Streptophyta</taxon>
        <taxon>Embryophyta</taxon>
        <taxon>Tracheophyta</taxon>
        <taxon>Polypodiopsida</taxon>
        <taxon>Polypodiidae</taxon>
        <taxon>Polypodiales</taxon>
        <taxon>Pteridineae</taxon>
        <taxon>Pteridaceae</taxon>
        <taxon>Vittarioideae</taxon>
        <taxon>Adiantum</taxon>
    </lineage>
</organism>
<name>A0A9D4UPA1_ADICA</name>
<keyword evidence="3" id="KW-1185">Reference proteome</keyword>
<evidence type="ECO:0000256" key="1">
    <source>
        <dbReference type="SAM" id="MobiDB-lite"/>
    </source>
</evidence>
<dbReference type="InterPro" id="IPR026246">
    <property type="entry name" value="Fsip1"/>
</dbReference>
<feature type="region of interest" description="Disordered" evidence="1">
    <location>
        <begin position="371"/>
        <end position="401"/>
    </location>
</feature>
<sequence>MLPAIPSTESFSLDAAEKEPDGCALYTCHSHHSNKEYEFNQFFISAETSSLQENPIVNDGNGGLVIKPDEVPEPNDKPAKSLDFGVFHGILESDDLEILPSARTHLELPAGTHDNGHDSSPESDVDVDGANTSDKKSDFIAHNLENGIKTSVTIAEAQSFLQDIRQHSDARFRILEEVSSLSSDEVKVAETEHLKTELDLIDKLDTKLQLLESAEPSTCSSRHPLSVEGCKTIPSAVVYLRNEKKRWKRQLLLKKALRKLDVVESQNSSKHILRNIQLGPRARYFSLTKEEEDMVEELLSRPDFVDDETSEGNSTTSSVSTAFDLEGDDALRMAEIDEKLEQFIEIHSQCGSPSLISVTWSIPKLQSVCSQNSNGEMKTPSLEGNASRQGEPESGPQSFASSVEDYLAEKKESRKHQEKVESIDRRLRELISGEVPLRLPKDQLDMLITQGMMEQNLEVTMRPFLCLKT</sequence>
<comment type="caution">
    <text evidence="2">The sequence shown here is derived from an EMBL/GenBank/DDBJ whole genome shotgun (WGS) entry which is preliminary data.</text>
</comment>
<gene>
    <name evidence="2" type="ORF">GOP47_0013472</name>
</gene>
<feature type="region of interest" description="Disordered" evidence="1">
    <location>
        <begin position="300"/>
        <end position="322"/>
    </location>
</feature>
<dbReference type="AlphaFoldDB" id="A0A9D4UPA1"/>
<feature type="compositionally biased region" description="Polar residues" evidence="1">
    <location>
        <begin position="371"/>
        <end position="388"/>
    </location>
</feature>
<protein>
    <submittedName>
        <fullName evidence="2">Uncharacterized protein</fullName>
    </submittedName>
</protein>
<reference evidence="2" key="1">
    <citation type="submission" date="2021-01" db="EMBL/GenBank/DDBJ databases">
        <title>Adiantum capillus-veneris genome.</title>
        <authorList>
            <person name="Fang Y."/>
            <person name="Liao Q."/>
        </authorList>
    </citation>
    <scope>NUCLEOTIDE SEQUENCE</scope>
    <source>
        <strain evidence="2">H3</strain>
        <tissue evidence="2">Leaf</tissue>
    </source>
</reference>
<dbReference type="OrthoDB" id="1939543at2759"/>
<proteinExistence type="predicted"/>
<evidence type="ECO:0000313" key="3">
    <source>
        <dbReference type="Proteomes" id="UP000886520"/>
    </source>
</evidence>
<dbReference type="EMBL" id="JABFUD020000013">
    <property type="protein sequence ID" value="KAI5071221.1"/>
    <property type="molecule type" value="Genomic_DNA"/>
</dbReference>
<feature type="compositionally biased region" description="Polar residues" evidence="1">
    <location>
        <begin position="311"/>
        <end position="321"/>
    </location>
</feature>
<evidence type="ECO:0000313" key="2">
    <source>
        <dbReference type="EMBL" id="KAI5071221.1"/>
    </source>
</evidence>
<dbReference type="Proteomes" id="UP000886520">
    <property type="component" value="Chromosome 13"/>
</dbReference>
<feature type="region of interest" description="Disordered" evidence="1">
    <location>
        <begin position="107"/>
        <end position="132"/>
    </location>
</feature>
<dbReference type="Pfam" id="PF15554">
    <property type="entry name" value="FSIP1"/>
    <property type="match status" value="1"/>
</dbReference>